<reference evidence="2" key="1">
    <citation type="journal article" date="2014" name="Int. J. Syst. Evol. Microbiol.">
        <title>Complete genome sequence of Corynebacterium casei LMG S-19264T (=DSM 44701T), isolated from a smear-ripened cheese.</title>
        <authorList>
            <consortium name="US DOE Joint Genome Institute (JGI-PGF)"/>
            <person name="Walter F."/>
            <person name="Albersmeier A."/>
            <person name="Kalinowski J."/>
            <person name="Ruckert C."/>
        </authorList>
    </citation>
    <scope>NUCLEOTIDE SEQUENCE</scope>
    <source>
        <strain evidence="2">JCM 17820</strain>
    </source>
</reference>
<evidence type="ECO:0000256" key="1">
    <source>
        <dbReference type="SAM" id="MobiDB-lite"/>
    </source>
</evidence>
<name>A0A830GN68_9EURY</name>
<organism evidence="2 3">
    <name type="scientific">Haloarcula pellucida</name>
    <dbReference type="NCBI Taxonomy" id="1427151"/>
    <lineage>
        <taxon>Archaea</taxon>
        <taxon>Methanobacteriati</taxon>
        <taxon>Methanobacteriota</taxon>
        <taxon>Stenosarchaea group</taxon>
        <taxon>Halobacteria</taxon>
        <taxon>Halobacteriales</taxon>
        <taxon>Haloarculaceae</taxon>
        <taxon>Haloarcula</taxon>
    </lineage>
</organism>
<accession>A0A830GN68</accession>
<feature type="compositionally biased region" description="Polar residues" evidence="1">
    <location>
        <begin position="1"/>
        <end position="19"/>
    </location>
</feature>
<dbReference type="Proteomes" id="UP000605784">
    <property type="component" value="Unassembled WGS sequence"/>
</dbReference>
<proteinExistence type="predicted"/>
<sequence>MSEACLQTDTAMSDDTTSPSDERTRRGFLRAGTATLAVGATASTTGCLSSLPPLGSSLSYGRLDVPPADEPAYRRWLPTPDAFETRYDDGYSFGSVEPGPYVADAPRKFRARRALFKLEPDYFGIGFENYDRMVTSNLGVVVEASFDRDAVASTLIGSGYAPDGTYRGYDLFARRDTERRVAVGDGVVVWTNAVEHPAANLELLIDTGAGDRTRYHEASDAFAAVSAAVGASRQVIAGPYSMDPRGDSEFGADAFRLGDDATYQVLAMHFAAGRTPTQESLESAFRESYRLTEESQGAEITVDGRLATVEARAPRRESVDPTPDVDPPQVTWGASTDAGVEALTLRHEAGDAVPAEWLWLDFEDGAGPNEVEKISLWPDRETVEPGDTTTVDLRDHGDPSAVNVVLSSGGTDFRMLFTYELE</sequence>
<evidence type="ECO:0000313" key="3">
    <source>
        <dbReference type="Proteomes" id="UP000605784"/>
    </source>
</evidence>
<feature type="region of interest" description="Disordered" evidence="1">
    <location>
        <begin position="1"/>
        <end position="25"/>
    </location>
</feature>
<protein>
    <submittedName>
        <fullName evidence="2">Uncharacterized protein</fullName>
    </submittedName>
</protein>
<keyword evidence="3" id="KW-1185">Reference proteome</keyword>
<comment type="caution">
    <text evidence="2">The sequence shown here is derived from an EMBL/GenBank/DDBJ whole genome shotgun (WGS) entry which is preliminary data.</text>
</comment>
<reference evidence="2" key="2">
    <citation type="submission" date="2020-09" db="EMBL/GenBank/DDBJ databases">
        <authorList>
            <person name="Sun Q."/>
            <person name="Ohkuma M."/>
        </authorList>
    </citation>
    <scope>NUCLEOTIDE SEQUENCE</scope>
    <source>
        <strain evidence="2">JCM 17820</strain>
    </source>
</reference>
<evidence type="ECO:0000313" key="2">
    <source>
        <dbReference type="EMBL" id="GGN98466.1"/>
    </source>
</evidence>
<dbReference type="AlphaFoldDB" id="A0A830GN68"/>
<gene>
    <name evidence="2" type="ORF">GCM10009030_28860</name>
</gene>
<dbReference type="RefSeq" id="WP_188999360.1">
    <property type="nucleotide sequence ID" value="NZ_BMOU01000005.1"/>
</dbReference>
<dbReference type="EMBL" id="BMOU01000005">
    <property type="protein sequence ID" value="GGN98466.1"/>
    <property type="molecule type" value="Genomic_DNA"/>
</dbReference>